<feature type="domain" description="Pterin-binding" evidence="11">
    <location>
        <begin position="63"/>
        <end position="316"/>
    </location>
</feature>
<evidence type="ECO:0000313" key="12">
    <source>
        <dbReference type="EMBL" id="TMQ58149.1"/>
    </source>
</evidence>
<dbReference type="PANTHER" id="PTHR20941:SF1">
    <property type="entry name" value="FOLIC ACID SYNTHESIS PROTEIN FOL1"/>
    <property type="match status" value="1"/>
</dbReference>
<dbReference type="Proteomes" id="UP000316852">
    <property type="component" value="Unassembled WGS sequence"/>
</dbReference>
<comment type="cofactor">
    <cofactor evidence="2 9">
        <name>Mg(2+)</name>
        <dbReference type="ChEBI" id="CHEBI:18420"/>
    </cofactor>
</comment>
<feature type="compositionally biased region" description="Basic and acidic residues" evidence="10">
    <location>
        <begin position="34"/>
        <end position="44"/>
    </location>
</feature>
<reference evidence="12 13" key="1">
    <citation type="journal article" date="2019" name="Nat. Microbiol.">
        <title>Mediterranean grassland soil C-N compound turnover is dependent on rainfall and depth, and is mediated by genomically divergent microorganisms.</title>
        <authorList>
            <person name="Diamond S."/>
            <person name="Andeer P.F."/>
            <person name="Li Z."/>
            <person name="Crits-Christoph A."/>
            <person name="Burstein D."/>
            <person name="Anantharaman K."/>
            <person name="Lane K.R."/>
            <person name="Thomas B.C."/>
            <person name="Pan C."/>
            <person name="Northen T.R."/>
            <person name="Banfield J.F."/>
        </authorList>
    </citation>
    <scope>NUCLEOTIDE SEQUENCE [LARGE SCALE GENOMIC DNA]</scope>
    <source>
        <strain evidence="12">WS_6</strain>
    </source>
</reference>
<comment type="similarity">
    <text evidence="9">Belongs to the DHPS family.</text>
</comment>
<comment type="caution">
    <text evidence="12">The sequence shown here is derived from an EMBL/GenBank/DDBJ whole genome shotgun (WGS) entry which is preliminary data.</text>
</comment>
<evidence type="ECO:0000256" key="1">
    <source>
        <dbReference type="ARBA" id="ARBA00000012"/>
    </source>
</evidence>
<comment type="function">
    <text evidence="9">Catalyzes the condensation of para-aminobenzoate (pABA) with 6-hydroxymethyl-7,8-dihydropterin diphosphate (DHPt-PP) to form 7,8-dihydropteroate (H2Pte), the immediate precursor of folate derivatives.</text>
</comment>
<organism evidence="12 13">
    <name type="scientific">Eiseniibacteriota bacterium</name>
    <dbReference type="NCBI Taxonomy" id="2212470"/>
    <lineage>
        <taxon>Bacteria</taxon>
        <taxon>Candidatus Eiseniibacteriota</taxon>
    </lineage>
</organism>
<keyword evidence="8 9" id="KW-0289">Folate biosynthesis</keyword>
<evidence type="ECO:0000256" key="10">
    <source>
        <dbReference type="SAM" id="MobiDB-lite"/>
    </source>
</evidence>
<comment type="catalytic activity">
    <reaction evidence="1">
        <text>(7,8-dihydropterin-6-yl)methyl diphosphate + 4-aminobenzoate = 7,8-dihydropteroate + diphosphate</text>
        <dbReference type="Rhea" id="RHEA:19949"/>
        <dbReference type="ChEBI" id="CHEBI:17836"/>
        <dbReference type="ChEBI" id="CHEBI:17839"/>
        <dbReference type="ChEBI" id="CHEBI:33019"/>
        <dbReference type="ChEBI" id="CHEBI:72950"/>
        <dbReference type="EC" id="2.5.1.15"/>
    </reaction>
</comment>
<dbReference type="EMBL" id="VBOW01000040">
    <property type="protein sequence ID" value="TMQ58149.1"/>
    <property type="molecule type" value="Genomic_DNA"/>
</dbReference>
<evidence type="ECO:0000259" key="11">
    <source>
        <dbReference type="PROSITE" id="PS50972"/>
    </source>
</evidence>
<dbReference type="InterPro" id="IPR000489">
    <property type="entry name" value="Pterin-binding_dom"/>
</dbReference>
<dbReference type="PROSITE" id="PS00792">
    <property type="entry name" value="DHPS_1"/>
    <property type="match status" value="1"/>
</dbReference>
<dbReference type="GO" id="GO:0046872">
    <property type="term" value="F:metal ion binding"/>
    <property type="evidence" value="ECO:0007669"/>
    <property type="project" value="UniProtKB-KW"/>
</dbReference>
<accession>A0A538T3D7</accession>
<evidence type="ECO:0000256" key="2">
    <source>
        <dbReference type="ARBA" id="ARBA00001946"/>
    </source>
</evidence>
<name>A0A538T3D7_UNCEI</name>
<keyword evidence="6 9" id="KW-0479">Metal-binding</keyword>
<evidence type="ECO:0000256" key="7">
    <source>
        <dbReference type="ARBA" id="ARBA00022842"/>
    </source>
</evidence>
<dbReference type="InterPro" id="IPR045031">
    <property type="entry name" value="DHP_synth-like"/>
</dbReference>
<comment type="pathway">
    <text evidence="3 9">Cofactor biosynthesis; tetrahydrofolate biosynthesis; 7,8-dihydrofolate from 2-amino-4-hydroxy-6-hydroxymethyl-7,8-dihydropteridine diphosphate and 4-aminobenzoate: step 1/2.</text>
</comment>
<dbReference type="NCBIfam" id="TIGR01496">
    <property type="entry name" value="DHPS"/>
    <property type="match status" value="1"/>
</dbReference>
<evidence type="ECO:0000256" key="8">
    <source>
        <dbReference type="ARBA" id="ARBA00022909"/>
    </source>
</evidence>
<dbReference type="AlphaFoldDB" id="A0A538T3D7"/>
<dbReference type="SUPFAM" id="SSF51717">
    <property type="entry name" value="Dihydropteroate synthetase-like"/>
    <property type="match status" value="1"/>
</dbReference>
<feature type="region of interest" description="Disordered" evidence="10">
    <location>
        <begin position="1"/>
        <end position="46"/>
    </location>
</feature>
<sequence length="336" mass="35150">MARSTPGMARPPLGSPPARARAWRDPVHPSPDAPRTDSLPHRASTEPLTFVHRTGVWDLADRPRVVGILNLTPDSFYDGGRFQGADSALARADAMASEGADALDVGAQSTRPGSVPVGPEEEWERLGPILRSILARVPLPVSIDTYHLDVARRALACGASIVNDVSGLGVAPAVADEVARAGAGLVLMHSRGAPGEIHARQVYADVAAEVRAFLAERIRFAESRGVPRERIAIDPGIGFSKRPEQSVDALRGIPGLGPLGRPVYVGLSRKSFLGALTGEPAEGRLAAGLGASVAAYVLGARIFRTHDVRETVAALHLAETLLNSTPVGTAEQGAGA</sequence>
<evidence type="ECO:0000256" key="6">
    <source>
        <dbReference type="ARBA" id="ARBA00022723"/>
    </source>
</evidence>
<proteinExistence type="inferred from homology"/>
<evidence type="ECO:0000313" key="13">
    <source>
        <dbReference type="Proteomes" id="UP000316852"/>
    </source>
</evidence>
<gene>
    <name evidence="12" type="primary">folP</name>
    <name evidence="12" type="ORF">E6K76_08735</name>
</gene>
<dbReference type="GO" id="GO:0046656">
    <property type="term" value="P:folic acid biosynthetic process"/>
    <property type="evidence" value="ECO:0007669"/>
    <property type="project" value="UniProtKB-KW"/>
</dbReference>
<evidence type="ECO:0000256" key="5">
    <source>
        <dbReference type="ARBA" id="ARBA00022679"/>
    </source>
</evidence>
<dbReference type="GO" id="GO:0046654">
    <property type="term" value="P:tetrahydrofolate biosynthetic process"/>
    <property type="evidence" value="ECO:0007669"/>
    <property type="project" value="UniProtKB-UniPathway"/>
</dbReference>
<evidence type="ECO:0000256" key="3">
    <source>
        <dbReference type="ARBA" id="ARBA00004763"/>
    </source>
</evidence>
<dbReference type="Pfam" id="PF00809">
    <property type="entry name" value="Pterin_bind"/>
    <property type="match status" value="1"/>
</dbReference>
<feature type="region of interest" description="Disordered" evidence="10">
    <location>
        <begin position="100"/>
        <end position="120"/>
    </location>
</feature>
<dbReference type="Gene3D" id="3.20.20.20">
    <property type="entry name" value="Dihydropteroate synthase-like"/>
    <property type="match status" value="1"/>
</dbReference>
<dbReference type="InterPro" id="IPR011005">
    <property type="entry name" value="Dihydropteroate_synth-like_sf"/>
</dbReference>
<dbReference type="GO" id="GO:0004156">
    <property type="term" value="F:dihydropteroate synthase activity"/>
    <property type="evidence" value="ECO:0007669"/>
    <property type="project" value="UniProtKB-EC"/>
</dbReference>
<dbReference type="PROSITE" id="PS50972">
    <property type="entry name" value="PTERIN_BINDING"/>
    <property type="match status" value="1"/>
</dbReference>
<dbReference type="CDD" id="cd00739">
    <property type="entry name" value="DHPS"/>
    <property type="match status" value="1"/>
</dbReference>
<keyword evidence="7 9" id="KW-0460">Magnesium</keyword>
<dbReference type="UniPathway" id="UPA00077">
    <property type="reaction ID" value="UER00156"/>
</dbReference>
<dbReference type="PANTHER" id="PTHR20941">
    <property type="entry name" value="FOLATE SYNTHESIS PROTEINS"/>
    <property type="match status" value="1"/>
</dbReference>
<evidence type="ECO:0000256" key="9">
    <source>
        <dbReference type="RuleBase" id="RU361205"/>
    </source>
</evidence>
<dbReference type="EC" id="2.5.1.15" evidence="4 9"/>
<dbReference type="GO" id="GO:0005829">
    <property type="term" value="C:cytosol"/>
    <property type="evidence" value="ECO:0007669"/>
    <property type="project" value="TreeGrafter"/>
</dbReference>
<protein>
    <recommendedName>
        <fullName evidence="4 9">Dihydropteroate synthase</fullName>
        <shortName evidence="9">DHPS</shortName>
        <ecNumber evidence="4 9">2.5.1.15</ecNumber>
    </recommendedName>
    <alternativeName>
        <fullName evidence="9">Dihydropteroate pyrophosphorylase</fullName>
    </alternativeName>
</protein>
<evidence type="ECO:0000256" key="4">
    <source>
        <dbReference type="ARBA" id="ARBA00012458"/>
    </source>
</evidence>
<keyword evidence="5 9" id="KW-0808">Transferase</keyword>
<dbReference type="InterPro" id="IPR006390">
    <property type="entry name" value="DHP_synth_dom"/>
</dbReference>